<dbReference type="OrthoDB" id="278338at2759"/>
<protein>
    <submittedName>
        <fullName evidence="1">Uncharacterized protein</fullName>
    </submittedName>
</protein>
<keyword evidence="2" id="KW-1185">Reference proteome</keyword>
<evidence type="ECO:0000313" key="1">
    <source>
        <dbReference type="EMBL" id="CAA9995205.1"/>
    </source>
</evidence>
<sequence length="111" mass="12653">MLVLLGFSQPTAGATVEQHIGNEYHQKDVRRFSYSLTFTSKRIKSYVETKLTSLFLLSVYKRGLPQVRVPLPSTNQECLFTFRPVTNTVGDFLHMIQREDQAIESISVATK</sequence>
<organism evidence="1 2">
    <name type="scientific">Nesidiocoris tenuis</name>
    <dbReference type="NCBI Taxonomy" id="355587"/>
    <lineage>
        <taxon>Eukaryota</taxon>
        <taxon>Metazoa</taxon>
        <taxon>Ecdysozoa</taxon>
        <taxon>Arthropoda</taxon>
        <taxon>Hexapoda</taxon>
        <taxon>Insecta</taxon>
        <taxon>Pterygota</taxon>
        <taxon>Neoptera</taxon>
        <taxon>Paraneoptera</taxon>
        <taxon>Hemiptera</taxon>
        <taxon>Heteroptera</taxon>
        <taxon>Panheteroptera</taxon>
        <taxon>Cimicomorpha</taxon>
        <taxon>Miridae</taxon>
        <taxon>Dicyphina</taxon>
        <taxon>Nesidiocoris</taxon>
    </lineage>
</organism>
<feature type="non-terminal residue" evidence="1">
    <location>
        <position position="111"/>
    </location>
</feature>
<dbReference type="Proteomes" id="UP000479000">
    <property type="component" value="Unassembled WGS sequence"/>
</dbReference>
<proteinExistence type="predicted"/>
<dbReference type="AlphaFoldDB" id="A0A6H5G0A9"/>
<reference evidence="1 2" key="1">
    <citation type="submission" date="2020-02" db="EMBL/GenBank/DDBJ databases">
        <authorList>
            <person name="Ferguson B K."/>
        </authorList>
    </citation>
    <scope>NUCLEOTIDE SEQUENCE [LARGE SCALE GENOMIC DNA]</scope>
</reference>
<name>A0A6H5G0A9_9HEMI</name>
<dbReference type="EMBL" id="CADCXU010003196">
    <property type="protein sequence ID" value="CAA9995205.1"/>
    <property type="molecule type" value="Genomic_DNA"/>
</dbReference>
<accession>A0A6H5G0A9</accession>
<gene>
    <name evidence="1" type="ORF">NTEN_LOCUS1996</name>
</gene>
<evidence type="ECO:0000313" key="2">
    <source>
        <dbReference type="Proteomes" id="UP000479000"/>
    </source>
</evidence>